<dbReference type="PANTHER" id="PTHR30055:SF234">
    <property type="entry name" value="HTH-TYPE TRANSCRIPTIONAL REGULATOR BETI"/>
    <property type="match status" value="1"/>
</dbReference>
<evidence type="ECO:0000256" key="1">
    <source>
        <dbReference type="ARBA" id="ARBA00023015"/>
    </source>
</evidence>
<dbReference type="InterPro" id="IPR009057">
    <property type="entry name" value="Homeodomain-like_sf"/>
</dbReference>
<evidence type="ECO:0000256" key="3">
    <source>
        <dbReference type="ARBA" id="ARBA00023163"/>
    </source>
</evidence>
<dbReference type="Pfam" id="PF00440">
    <property type="entry name" value="TetR_N"/>
    <property type="match status" value="1"/>
</dbReference>
<keyword evidence="1" id="KW-0805">Transcription regulation</keyword>
<protein>
    <recommendedName>
        <fullName evidence="5">HTH tetR-type domain-containing protein</fullName>
    </recommendedName>
</protein>
<keyword evidence="7" id="KW-1185">Reference proteome</keyword>
<evidence type="ECO:0000256" key="2">
    <source>
        <dbReference type="ARBA" id="ARBA00023125"/>
    </source>
</evidence>
<dbReference type="GO" id="GO:0003700">
    <property type="term" value="F:DNA-binding transcription factor activity"/>
    <property type="evidence" value="ECO:0007669"/>
    <property type="project" value="TreeGrafter"/>
</dbReference>
<proteinExistence type="predicted"/>
<name>A0A7I7RS52_9MYCO</name>
<dbReference type="PRINTS" id="PR00455">
    <property type="entry name" value="HTHTETR"/>
</dbReference>
<feature type="DNA-binding region" description="H-T-H motif" evidence="4">
    <location>
        <begin position="42"/>
        <end position="61"/>
    </location>
</feature>
<dbReference type="PANTHER" id="PTHR30055">
    <property type="entry name" value="HTH-TYPE TRANSCRIPTIONAL REGULATOR RUTR"/>
    <property type="match status" value="1"/>
</dbReference>
<dbReference type="RefSeq" id="WP_163917369.1">
    <property type="nucleotide sequence ID" value="NZ_AP022593.1"/>
</dbReference>
<dbReference type="SUPFAM" id="SSF46689">
    <property type="entry name" value="Homeodomain-like"/>
    <property type="match status" value="1"/>
</dbReference>
<dbReference type="PROSITE" id="PS50977">
    <property type="entry name" value="HTH_TETR_2"/>
    <property type="match status" value="1"/>
</dbReference>
<dbReference type="EMBL" id="AP022593">
    <property type="protein sequence ID" value="BBY47438.1"/>
    <property type="molecule type" value="Genomic_DNA"/>
</dbReference>
<reference evidence="6 7" key="1">
    <citation type="journal article" date="2019" name="Emerg. Microbes Infect.">
        <title>Comprehensive subspecies identification of 175 nontuberculous mycobacteria species based on 7547 genomic profiles.</title>
        <authorList>
            <person name="Matsumoto Y."/>
            <person name="Kinjo T."/>
            <person name="Motooka D."/>
            <person name="Nabeya D."/>
            <person name="Jung N."/>
            <person name="Uechi K."/>
            <person name="Horii T."/>
            <person name="Iida T."/>
            <person name="Fujita J."/>
            <person name="Nakamura S."/>
        </authorList>
    </citation>
    <scope>NUCLEOTIDE SEQUENCE [LARGE SCALE GENOMIC DNA]</scope>
    <source>
        <strain evidence="6 7">JCM 18538</strain>
    </source>
</reference>
<dbReference type="Proteomes" id="UP000467428">
    <property type="component" value="Chromosome"/>
</dbReference>
<geneLocation type="plasmid" evidence="7">
    <name>pjcm18538 dna</name>
</geneLocation>
<feature type="domain" description="HTH tetR-type" evidence="5">
    <location>
        <begin position="19"/>
        <end position="79"/>
    </location>
</feature>
<organism evidence="6 7">
    <name type="scientific">Mycolicibacterium arabiense</name>
    <dbReference type="NCBI Taxonomy" id="1286181"/>
    <lineage>
        <taxon>Bacteria</taxon>
        <taxon>Bacillati</taxon>
        <taxon>Actinomycetota</taxon>
        <taxon>Actinomycetes</taxon>
        <taxon>Mycobacteriales</taxon>
        <taxon>Mycobacteriaceae</taxon>
        <taxon>Mycolicibacterium</taxon>
    </lineage>
</organism>
<dbReference type="AlphaFoldDB" id="A0A7I7RS52"/>
<evidence type="ECO:0000259" key="5">
    <source>
        <dbReference type="PROSITE" id="PS50977"/>
    </source>
</evidence>
<evidence type="ECO:0000313" key="6">
    <source>
        <dbReference type="EMBL" id="BBY47438.1"/>
    </source>
</evidence>
<evidence type="ECO:0000313" key="7">
    <source>
        <dbReference type="Proteomes" id="UP000467428"/>
    </source>
</evidence>
<evidence type="ECO:0000256" key="4">
    <source>
        <dbReference type="PROSITE-ProRule" id="PRU00335"/>
    </source>
</evidence>
<dbReference type="InterPro" id="IPR050109">
    <property type="entry name" value="HTH-type_TetR-like_transc_reg"/>
</dbReference>
<accession>A0A7I7RS52</accession>
<keyword evidence="3" id="KW-0804">Transcription</keyword>
<keyword evidence="2 4" id="KW-0238">DNA-binding</keyword>
<sequence length="214" mass="23262">MADHVKRDYRSALRAAQADDTRRAIVNAAAKLFTADGYGATTIDAIAGASGVSRKTVFSAVGGKVALLKTALDWAVAGDDRPVALSDRPAFQDLFALEDPRRLLREWVRLQVQIAERAVGLFRALEVAAETDGEARELLTTVHRQRLEGAAQIVDRVAELGADGAAVPRDHAVDVAWLAADPVVFDRMVRQRGWATHAFEAWVADALIVQLLRD</sequence>
<dbReference type="Gene3D" id="1.10.357.10">
    <property type="entry name" value="Tetracycline Repressor, domain 2"/>
    <property type="match status" value="1"/>
</dbReference>
<dbReference type="InterPro" id="IPR001647">
    <property type="entry name" value="HTH_TetR"/>
</dbReference>
<gene>
    <name evidence="6" type="ORF">MARA_09060</name>
</gene>
<dbReference type="GO" id="GO:0000976">
    <property type="term" value="F:transcription cis-regulatory region binding"/>
    <property type="evidence" value="ECO:0007669"/>
    <property type="project" value="TreeGrafter"/>
</dbReference>
<dbReference type="KEGG" id="marz:MARA_09060"/>